<protein>
    <submittedName>
        <fullName evidence="1">Uncharacterized protein</fullName>
    </submittedName>
</protein>
<name>A0A0E9PXE4_ANGAN</name>
<proteinExistence type="predicted"/>
<dbReference type="EMBL" id="GBXM01100029">
    <property type="protein sequence ID" value="JAH08548.1"/>
    <property type="molecule type" value="Transcribed_RNA"/>
</dbReference>
<reference evidence="1" key="1">
    <citation type="submission" date="2014-11" db="EMBL/GenBank/DDBJ databases">
        <authorList>
            <person name="Amaro Gonzalez C."/>
        </authorList>
    </citation>
    <scope>NUCLEOTIDE SEQUENCE</scope>
</reference>
<dbReference type="AlphaFoldDB" id="A0A0E9PXE4"/>
<reference evidence="1" key="2">
    <citation type="journal article" date="2015" name="Fish Shellfish Immunol.">
        <title>Early steps in the European eel (Anguilla anguilla)-Vibrio vulnificus interaction in the gills: Role of the RtxA13 toxin.</title>
        <authorList>
            <person name="Callol A."/>
            <person name="Pajuelo D."/>
            <person name="Ebbesson L."/>
            <person name="Teles M."/>
            <person name="MacKenzie S."/>
            <person name="Amaro C."/>
        </authorList>
    </citation>
    <scope>NUCLEOTIDE SEQUENCE</scope>
</reference>
<accession>A0A0E9PXE4</accession>
<sequence>MKLSIVFLTNLQKTATRQVKISRRTAQTTTMIHLTPL</sequence>
<evidence type="ECO:0000313" key="1">
    <source>
        <dbReference type="EMBL" id="JAH08548.1"/>
    </source>
</evidence>
<organism evidence="1">
    <name type="scientific">Anguilla anguilla</name>
    <name type="common">European freshwater eel</name>
    <name type="synonym">Muraena anguilla</name>
    <dbReference type="NCBI Taxonomy" id="7936"/>
    <lineage>
        <taxon>Eukaryota</taxon>
        <taxon>Metazoa</taxon>
        <taxon>Chordata</taxon>
        <taxon>Craniata</taxon>
        <taxon>Vertebrata</taxon>
        <taxon>Euteleostomi</taxon>
        <taxon>Actinopterygii</taxon>
        <taxon>Neopterygii</taxon>
        <taxon>Teleostei</taxon>
        <taxon>Anguilliformes</taxon>
        <taxon>Anguillidae</taxon>
        <taxon>Anguilla</taxon>
    </lineage>
</organism>